<keyword evidence="2" id="KW-1185">Reference proteome</keyword>
<dbReference type="AlphaFoldDB" id="A0A024GK04"/>
<evidence type="ECO:0000313" key="2">
    <source>
        <dbReference type="Proteomes" id="UP000053237"/>
    </source>
</evidence>
<gene>
    <name evidence="1" type="ORF">BN9_080660</name>
</gene>
<dbReference type="Proteomes" id="UP000053237">
    <property type="component" value="Unassembled WGS sequence"/>
</dbReference>
<comment type="caution">
    <text evidence="1">The sequence shown here is derived from an EMBL/GenBank/DDBJ whole genome shotgun (WGS) entry which is preliminary data.</text>
</comment>
<protein>
    <submittedName>
        <fullName evidence="1">Uncharacterized protein</fullName>
    </submittedName>
</protein>
<reference evidence="1 2" key="1">
    <citation type="submission" date="2012-05" db="EMBL/GenBank/DDBJ databases">
        <title>Recombination and specialization in a pathogen metapopulation.</title>
        <authorList>
            <person name="Gardiner A."/>
            <person name="Kemen E."/>
            <person name="Schultz-Larsen T."/>
            <person name="MacLean D."/>
            <person name="Van Oosterhout C."/>
            <person name="Jones J.D.G."/>
        </authorList>
    </citation>
    <scope>NUCLEOTIDE SEQUENCE [LARGE SCALE GENOMIC DNA]</scope>
    <source>
        <strain evidence="1 2">Ac Nc2</strain>
    </source>
</reference>
<accession>A0A024GK04</accession>
<dbReference type="STRING" id="65357.A0A024GK04"/>
<sequence length="78" mass="9260">MARLVYCRRRRLIKLGFFRDLKSADDYIDTLENLHIDPGRYDLAWKIGVDADIMDETIRLCETQNFIKHLVVPYSLTK</sequence>
<proteinExistence type="predicted"/>
<organism evidence="1 2">
    <name type="scientific">Albugo candida</name>
    <dbReference type="NCBI Taxonomy" id="65357"/>
    <lineage>
        <taxon>Eukaryota</taxon>
        <taxon>Sar</taxon>
        <taxon>Stramenopiles</taxon>
        <taxon>Oomycota</taxon>
        <taxon>Peronosporomycetes</taxon>
        <taxon>Albuginales</taxon>
        <taxon>Albuginaceae</taxon>
        <taxon>Albugo</taxon>
    </lineage>
</organism>
<name>A0A024GK04_9STRA</name>
<dbReference type="InParanoid" id="A0A024GK04"/>
<dbReference type="OrthoDB" id="59438at2759"/>
<dbReference type="EMBL" id="CAIX01000151">
    <property type="protein sequence ID" value="CCI47097.1"/>
    <property type="molecule type" value="Genomic_DNA"/>
</dbReference>
<evidence type="ECO:0000313" key="1">
    <source>
        <dbReference type="EMBL" id="CCI47097.1"/>
    </source>
</evidence>